<dbReference type="InterPro" id="IPR008927">
    <property type="entry name" value="6-PGluconate_DH-like_C_sf"/>
</dbReference>
<evidence type="ECO:0000259" key="4">
    <source>
        <dbReference type="Pfam" id="PF08125"/>
    </source>
</evidence>
<dbReference type="SUPFAM" id="SSF51735">
    <property type="entry name" value="NAD(P)-binding Rossmann-fold domains"/>
    <property type="match status" value="1"/>
</dbReference>
<dbReference type="InterPro" id="IPR013328">
    <property type="entry name" value="6PGD_dom2"/>
</dbReference>
<dbReference type="EMBL" id="JACSCY010000002">
    <property type="protein sequence ID" value="MBC6610114.1"/>
    <property type="molecule type" value="Genomic_DNA"/>
</dbReference>
<dbReference type="InterPro" id="IPR013118">
    <property type="entry name" value="Mannitol_DH_C"/>
</dbReference>
<evidence type="ECO:0000313" key="6">
    <source>
        <dbReference type="Proteomes" id="UP000622017"/>
    </source>
</evidence>
<gene>
    <name evidence="5" type="ORF">H8B15_04225</name>
</gene>
<dbReference type="RefSeq" id="WP_187318410.1">
    <property type="nucleotide sequence ID" value="NZ_JACSCY010000002.1"/>
</dbReference>
<dbReference type="Proteomes" id="UP000622017">
    <property type="component" value="Unassembled WGS sequence"/>
</dbReference>
<dbReference type="InterPro" id="IPR013131">
    <property type="entry name" value="Mannitol_DH_N"/>
</dbReference>
<organism evidence="5 6">
    <name type="scientific">Hymenobacter citatus</name>
    <dbReference type="NCBI Taxonomy" id="2763506"/>
    <lineage>
        <taxon>Bacteria</taxon>
        <taxon>Pseudomonadati</taxon>
        <taxon>Bacteroidota</taxon>
        <taxon>Cytophagia</taxon>
        <taxon>Cytophagales</taxon>
        <taxon>Hymenobacteraceae</taxon>
        <taxon>Hymenobacter</taxon>
    </lineage>
</organism>
<dbReference type="Gene3D" id="3.40.50.720">
    <property type="entry name" value="NAD(P)-binding Rossmann-like Domain"/>
    <property type="match status" value="1"/>
</dbReference>
<dbReference type="SUPFAM" id="SSF48179">
    <property type="entry name" value="6-phosphogluconate dehydrogenase C-terminal domain-like"/>
    <property type="match status" value="1"/>
</dbReference>
<proteinExistence type="predicted"/>
<name>A0ABR7MGB5_9BACT</name>
<evidence type="ECO:0000256" key="1">
    <source>
        <dbReference type="ARBA" id="ARBA00023002"/>
    </source>
</evidence>
<dbReference type="Pfam" id="PF01232">
    <property type="entry name" value="Mannitol_dh"/>
    <property type="match status" value="1"/>
</dbReference>
<dbReference type="Pfam" id="PF08125">
    <property type="entry name" value="Mannitol_dh_C"/>
    <property type="match status" value="1"/>
</dbReference>
<dbReference type="InterPro" id="IPR036291">
    <property type="entry name" value="NAD(P)-bd_dom_sf"/>
</dbReference>
<dbReference type="Gene3D" id="1.10.1040.10">
    <property type="entry name" value="N-(1-d-carboxylethyl)-l-norvaline Dehydrogenase, domain 2"/>
    <property type="match status" value="1"/>
</dbReference>
<keyword evidence="1" id="KW-0560">Oxidoreductase</keyword>
<dbReference type="PANTHER" id="PTHR30524">
    <property type="entry name" value="MANNITOL-1-PHOSPHATE 5-DEHYDROGENASE"/>
    <property type="match status" value="1"/>
</dbReference>
<sequence length="510" mass="56492">MKNLSQRLLAEDAPVAVEMPQAASFALPEKVLQFGTGVLLRGLPDYLIDKANQQGVFNGRVVVVKSTDGGDITAFGRQDGLYTVGIRGVEDEETIERNVVCAAISRVLSAKSQWAEVLAFAAASELQVVISNTTEVGIQFAPDDIRQDTAPSSFPGKLLAVLYARWQAFGGDKSKGLVIVPTELIPDNGTQLEKILLELAHRNQLESEFIDWLETANTCCNSLVDRIVPGLPAADAHQQLTQELGYQDDLLTMSEAYLLWAIEGDARVREVLSFHQVDKGVFIQPDINQFRELKLRLLNGTHTLSCGLAFLSGFATVRAAMEDKAMAGFISNLMLADLLPGIPYPVDEKIAQRFAMQVLDRFRNPYIEHRWLAITLNYTAKLRMRVVADLLHYYERFGKVPQYVALGFAAYLLFLRATEQQNGKWHGELHGESYPIEDSQAGYFANLWDKHADAPADLTHEVLANEALWGHDLTELPGFADRVTHFLHQLLEVGGHDAVKACFISKAAVS</sequence>
<evidence type="ECO:0000313" key="5">
    <source>
        <dbReference type="EMBL" id="MBC6610114.1"/>
    </source>
</evidence>
<feature type="domain" description="Mannitol dehydrogenase N-terminal" evidence="3">
    <location>
        <begin position="30"/>
        <end position="267"/>
    </location>
</feature>
<keyword evidence="2" id="KW-0520">NAD</keyword>
<evidence type="ECO:0000256" key="2">
    <source>
        <dbReference type="ARBA" id="ARBA00023027"/>
    </source>
</evidence>
<dbReference type="PANTHER" id="PTHR30524:SF0">
    <property type="entry name" value="ALTRONATE OXIDOREDUCTASE-RELATED"/>
    <property type="match status" value="1"/>
</dbReference>
<keyword evidence="6" id="KW-1185">Reference proteome</keyword>
<dbReference type="NCBIfam" id="NF002969">
    <property type="entry name" value="PRK03643.1"/>
    <property type="match status" value="1"/>
</dbReference>
<protein>
    <submittedName>
        <fullName evidence="5">Tagaturonate reductase</fullName>
    </submittedName>
</protein>
<evidence type="ECO:0000259" key="3">
    <source>
        <dbReference type="Pfam" id="PF01232"/>
    </source>
</evidence>
<comment type="caution">
    <text evidence="5">The sequence shown here is derived from an EMBL/GenBank/DDBJ whole genome shotgun (WGS) entry which is preliminary data.</text>
</comment>
<reference evidence="5 6" key="1">
    <citation type="submission" date="2020-08" db="EMBL/GenBank/DDBJ databases">
        <title>Hymenobacter sp.</title>
        <authorList>
            <person name="Kim M.K."/>
        </authorList>
    </citation>
    <scope>NUCLEOTIDE SEQUENCE [LARGE SCALE GENOMIC DNA]</scope>
    <source>
        <strain evidence="5 6">BT507</strain>
    </source>
</reference>
<accession>A0ABR7MGB5</accession>
<feature type="domain" description="Mannitol dehydrogenase C-terminal" evidence="4">
    <location>
        <begin position="286"/>
        <end position="490"/>
    </location>
</feature>